<evidence type="ECO:0000256" key="1">
    <source>
        <dbReference type="ARBA" id="ARBA00004496"/>
    </source>
</evidence>
<proteinExistence type="inferred from homology"/>
<dbReference type="EMBL" id="CP022423">
    <property type="protein sequence ID" value="ASM77914.1"/>
    <property type="molecule type" value="Genomic_DNA"/>
</dbReference>
<dbReference type="GO" id="GO:0051607">
    <property type="term" value="P:defense response to virus"/>
    <property type="evidence" value="ECO:0007669"/>
    <property type="project" value="UniProtKB-KW"/>
</dbReference>
<comment type="similarity">
    <text evidence="2">Belongs to the CRISPR system Cmr5 family.</text>
</comment>
<dbReference type="NCBIfam" id="TIGR01881">
    <property type="entry name" value="cas_Cmr5"/>
    <property type="match status" value="1"/>
</dbReference>
<keyword evidence="3" id="KW-0963">Cytoplasm</keyword>
<dbReference type="Pfam" id="PF09701">
    <property type="entry name" value="Cas_Cmr5"/>
    <property type="match status" value="1"/>
</dbReference>
<dbReference type="KEGG" id="vff:VITFI_CDS2136"/>
<sequence length="122" mass="13686">MQTLQQERAKHALEKVKAWVPLNEGAKLKARTHELPFMIHANGLGQAAAFFKSKGNKDGYGVVFLALQSWLAQPKRPFEGQTDLMDAIVNADLRTYRVAQAEAMAYMDWVKKFASAYLSDQA</sequence>
<dbReference type="GO" id="GO:0005737">
    <property type="term" value="C:cytoplasm"/>
    <property type="evidence" value="ECO:0007669"/>
    <property type="project" value="UniProtKB-SubCell"/>
</dbReference>
<dbReference type="RefSeq" id="WP_157725648.1">
    <property type="nucleotide sequence ID" value="NZ_CP022423.1"/>
</dbReference>
<evidence type="ECO:0000256" key="4">
    <source>
        <dbReference type="ARBA" id="ARBA00023118"/>
    </source>
</evidence>
<dbReference type="Gene3D" id="1.10.520.30">
    <property type="entry name" value="AF1862-like domain"/>
    <property type="match status" value="1"/>
</dbReference>
<dbReference type="SUPFAM" id="SSF158568">
    <property type="entry name" value="AF1862-like"/>
    <property type="match status" value="1"/>
</dbReference>
<reference evidence="6 7" key="1">
    <citation type="submission" date="2017-07" db="EMBL/GenBank/DDBJ databases">
        <title>Complete Genome Sequence of the cosmetic ferment Vitreoscilla filiformis (ATCC15551).</title>
        <authorList>
            <person name="Contreras S."/>
            <person name="Sagory-Zalkind P."/>
            <person name="Blanquart H."/>
            <person name="Iltis A."/>
            <person name="Morand S.C."/>
        </authorList>
    </citation>
    <scope>NUCLEOTIDE SEQUENCE [LARGE SCALE GENOMIC DNA]</scope>
    <source>
        <strain evidence="6 7">ATCC 15551</strain>
    </source>
</reference>
<keyword evidence="4" id="KW-0051">Antiviral defense</keyword>
<name>A0A221KFU4_VITFI</name>
<evidence type="ECO:0000256" key="2">
    <source>
        <dbReference type="ARBA" id="ARBA00006161"/>
    </source>
</evidence>
<keyword evidence="7" id="KW-1185">Reference proteome</keyword>
<dbReference type="Proteomes" id="UP000199729">
    <property type="component" value="Chromosome"/>
</dbReference>
<evidence type="ECO:0000313" key="7">
    <source>
        <dbReference type="Proteomes" id="UP000199729"/>
    </source>
</evidence>
<accession>A0A221KFU4</accession>
<evidence type="ECO:0000256" key="3">
    <source>
        <dbReference type="ARBA" id="ARBA00022490"/>
    </source>
</evidence>
<evidence type="ECO:0000313" key="6">
    <source>
        <dbReference type="EMBL" id="ASM77914.1"/>
    </source>
</evidence>
<organism evidence="6 7">
    <name type="scientific">Vitreoscilla filiformis</name>
    <dbReference type="NCBI Taxonomy" id="63"/>
    <lineage>
        <taxon>Bacteria</taxon>
        <taxon>Pseudomonadati</taxon>
        <taxon>Pseudomonadota</taxon>
        <taxon>Betaproteobacteria</taxon>
        <taxon>Neisseriales</taxon>
        <taxon>Neisseriaceae</taxon>
        <taxon>Vitreoscilla</taxon>
    </lineage>
</organism>
<evidence type="ECO:0000256" key="5">
    <source>
        <dbReference type="ARBA" id="ARBA00030001"/>
    </source>
</evidence>
<protein>
    <recommendedName>
        <fullName evidence="5">CRISPR type III-B/RAMP module-associated protein Cmr5</fullName>
    </recommendedName>
</protein>
<dbReference type="OrthoDB" id="285848at2"/>
<gene>
    <name evidence="6" type="ORF">VITFI_CDS2136</name>
</gene>
<dbReference type="InterPro" id="IPR023101">
    <property type="entry name" value="AF1862-like_dom_sf"/>
</dbReference>
<dbReference type="InterPro" id="IPR010160">
    <property type="entry name" value="CRISPR-assoc_prot_Cmr5"/>
</dbReference>
<comment type="subcellular location">
    <subcellularLocation>
        <location evidence="1">Cytoplasm</location>
    </subcellularLocation>
</comment>
<dbReference type="AlphaFoldDB" id="A0A221KFU4"/>